<sequence length="168" mass="18575">MEKITSFMRVTKKRKAPEKSAKAAPLKPPAVVVAVAPPPAKSRPAPSPGARRPEPVEHEDEDGELYEHGVHVPAFIYHTVKYARKSDGHKVSKVTQRVVDFISEHYEIPADFETSHKFGPHSGITYETRLLRAYKLHLLSAKRGAEPEKICVSCGALGHSDRSCPDGF</sequence>
<dbReference type="GO" id="GO:0008270">
    <property type="term" value="F:zinc ion binding"/>
    <property type="evidence" value="ECO:0007669"/>
    <property type="project" value="UniProtKB-KW"/>
</dbReference>
<comment type="caution">
    <text evidence="4">The sequence shown here is derived from an EMBL/GenBank/DDBJ whole genome shotgun (WGS) entry which is preliminary data.</text>
</comment>
<evidence type="ECO:0000313" key="4">
    <source>
        <dbReference type="EMBL" id="KAJ0401857.1"/>
    </source>
</evidence>
<evidence type="ECO:0000256" key="1">
    <source>
        <dbReference type="PROSITE-ProRule" id="PRU00047"/>
    </source>
</evidence>
<feature type="domain" description="CCHC-type" evidence="3">
    <location>
        <begin position="151"/>
        <end position="166"/>
    </location>
</feature>
<evidence type="ECO:0000256" key="2">
    <source>
        <dbReference type="SAM" id="MobiDB-lite"/>
    </source>
</evidence>
<feature type="region of interest" description="Disordered" evidence="2">
    <location>
        <begin position="1"/>
        <end position="63"/>
    </location>
</feature>
<keyword evidence="1" id="KW-0863">Zinc-finger</keyword>
<keyword evidence="1" id="KW-0479">Metal-binding</keyword>
<keyword evidence="5" id="KW-1185">Reference proteome</keyword>
<reference evidence="4" key="1">
    <citation type="submission" date="2021-12" db="EMBL/GenBank/DDBJ databases">
        <title>Prjna785345.</title>
        <authorList>
            <person name="Rujirawat T."/>
            <person name="Krajaejun T."/>
        </authorList>
    </citation>
    <scope>NUCLEOTIDE SEQUENCE</scope>
    <source>
        <strain evidence="4">Pi057C3</strain>
    </source>
</reference>
<organism evidence="4 5">
    <name type="scientific">Pythium insidiosum</name>
    <name type="common">Pythiosis disease agent</name>
    <dbReference type="NCBI Taxonomy" id="114742"/>
    <lineage>
        <taxon>Eukaryota</taxon>
        <taxon>Sar</taxon>
        <taxon>Stramenopiles</taxon>
        <taxon>Oomycota</taxon>
        <taxon>Peronosporomycetes</taxon>
        <taxon>Pythiales</taxon>
        <taxon>Pythiaceae</taxon>
        <taxon>Pythium</taxon>
    </lineage>
</organism>
<protein>
    <recommendedName>
        <fullName evidence="3">CCHC-type domain-containing protein</fullName>
    </recommendedName>
</protein>
<feature type="compositionally biased region" description="Pro residues" evidence="2">
    <location>
        <begin position="36"/>
        <end position="47"/>
    </location>
</feature>
<dbReference type="GO" id="GO:0003676">
    <property type="term" value="F:nucleic acid binding"/>
    <property type="evidence" value="ECO:0007669"/>
    <property type="project" value="InterPro"/>
</dbReference>
<name>A0AAD5QB81_PYTIN</name>
<evidence type="ECO:0000259" key="3">
    <source>
        <dbReference type="PROSITE" id="PS50158"/>
    </source>
</evidence>
<dbReference type="AlphaFoldDB" id="A0AAD5QB81"/>
<dbReference type="InterPro" id="IPR001878">
    <property type="entry name" value="Znf_CCHC"/>
</dbReference>
<feature type="compositionally biased region" description="Low complexity" evidence="2">
    <location>
        <begin position="22"/>
        <end position="35"/>
    </location>
</feature>
<accession>A0AAD5QB81</accession>
<dbReference type="PROSITE" id="PS50158">
    <property type="entry name" value="ZF_CCHC"/>
    <property type="match status" value="1"/>
</dbReference>
<evidence type="ECO:0000313" key="5">
    <source>
        <dbReference type="Proteomes" id="UP001209570"/>
    </source>
</evidence>
<proteinExistence type="predicted"/>
<keyword evidence="1" id="KW-0862">Zinc</keyword>
<dbReference type="EMBL" id="JAKCXM010000116">
    <property type="protein sequence ID" value="KAJ0401857.1"/>
    <property type="molecule type" value="Genomic_DNA"/>
</dbReference>
<dbReference type="Proteomes" id="UP001209570">
    <property type="component" value="Unassembled WGS sequence"/>
</dbReference>
<gene>
    <name evidence="4" type="ORF">P43SY_007791</name>
</gene>